<dbReference type="Proteomes" id="UP000324629">
    <property type="component" value="Unassembled WGS sequence"/>
</dbReference>
<protein>
    <submittedName>
        <fullName evidence="1">Uncharacterized protein</fullName>
    </submittedName>
</protein>
<organism evidence="1 2">
    <name type="scientific">Paragonimus westermani</name>
    <dbReference type="NCBI Taxonomy" id="34504"/>
    <lineage>
        <taxon>Eukaryota</taxon>
        <taxon>Metazoa</taxon>
        <taxon>Spiralia</taxon>
        <taxon>Lophotrochozoa</taxon>
        <taxon>Platyhelminthes</taxon>
        <taxon>Trematoda</taxon>
        <taxon>Digenea</taxon>
        <taxon>Plagiorchiida</taxon>
        <taxon>Troglotremata</taxon>
        <taxon>Troglotrematidae</taxon>
        <taxon>Paragonimus</taxon>
    </lineage>
</organism>
<name>A0A5J4NB22_9TREM</name>
<evidence type="ECO:0000313" key="2">
    <source>
        <dbReference type="Proteomes" id="UP000324629"/>
    </source>
</evidence>
<proteinExistence type="predicted"/>
<sequence>MPTVKQSRDRYFSLSYDGSVNYATYCGSVSYIQCNQCVGNIDSEIETTYRRITGMEQREPRRYYSTGDILQLLVDPNLFASIPSSPVKFTWTHVVSETTLSKPINEVDSMAVDKSLEIQIAKLYHLFQYFAHETPQTFSMTRLLFGHDVKAAILDLIHLRSLRLFYGLLYVYYSELLNTRTAVSIAKLWDLVTDLMVPMGKPMAIFNLNWMHISDPINFPTIVSLPNKTVAFWCADKVVLFRKTNKPSTDTSEDWQTARNYMASYPRNDEFFGSTLYYTTAMSFTETSQRASVFIQHPLSSDCILAVFYAKCDMYHSDNRALHIGKYSLSEIQCTNSTVLPTLCISLEHVEVGNELFPGPMGPVLIFKADISGRIYLIAKWYLQVREWGEV</sequence>
<keyword evidence="2" id="KW-1185">Reference proteome</keyword>
<dbReference type="AlphaFoldDB" id="A0A5J4NB22"/>
<reference evidence="1 2" key="1">
    <citation type="journal article" date="2019" name="Gigascience">
        <title>Whole-genome sequence of the oriental lung fluke Paragonimus westermani.</title>
        <authorList>
            <person name="Oey H."/>
            <person name="Zakrzewski M."/>
            <person name="Narain K."/>
            <person name="Devi K.R."/>
            <person name="Agatsuma T."/>
            <person name="Nawaratna S."/>
            <person name="Gobert G.N."/>
            <person name="Jones M.K."/>
            <person name="Ragan M.A."/>
            <person name="McManus D.P."/>
            <person name="Krause L."/>
        </authorList>
    </citation>
    <scope>NUCLEOTIDE SEQUENCE [LARGE SCALE GENOMIC DNA]</scope>
    <source>
        <strain evidence="1 2">IND2009</strain>
    </source>
</reference>
<dbReference type="EMBL" id="QNGE01004592">
    <property type="protein sequence ID" value="KAA3672732.1"/>
    <property type="molecule type" value="Genomic_DNA"/>
</dbReference>
<gene>
    <name evidence="1" type="ORF">DEA37_0014294</name>
</gene>
<evidence type="ECO:0000313" key="1">
    <source>
        <dbReference type="EMBL" id="KAA3672732.1"/>
    </source>
</evidence>
<accession>A0A5J4NB22</accession>
<comment type="caution">
    <text evidence="1">The sequence shown here is derived from an EMBL/GenBank/DDBJ whole genome shotgun (WGS) entry which is preliminary data.</text>
</comment>